<feature type="domain" description="Nephrocystin 3-like N-terminal" evidence="4">
    <location>
        <begin position="385"/>
        <end position="545"/>
    </location>
</feature>
<dbReference type="STRING" id="331657.A0A4U0Y237"/>
<dbReference type="PRINTS" id="PR01415">
    <property type="entry name" value="ANKYRIN"/>
</dbReference>
<feature type="repeat" description="ANK" evidence="2">
    <location>
        <begin position="727"/>
        <end position="755"/>
    </location>
</feature>
<sequence>MAPCSLYPNDAYTVGWISALPIEMAAAKGMLDEEHGDPQTPPQQADDNNYLLGRVGKHNVVVACLPKDEIGSSSAAVVARDMLFTFPNIRVGLLVGIGAGIPNYDGDDEKDVRLGDVVISSDKRNGGVVVYDFGKRLGDGCFEAVYALDRPPRSLRTALARLEMEHEMRENRIPQYLGAMLEKYPRLKNQGFLCPGQPKDLLFHADYQHQGGKSCETCDREKVTRREPEVRLDTNPVIHYGIVATGSSVVKHAPTREETRQRHKAICLEMEAAGLMNNFPCLVIRGISDYADSHKNDQWQPYAAATAAACAKELLEYIQPRDVDETRTARDALNQVSESLLRIEDHSATTRGLILTNQEDQLRAKVISWISSLDFAAKYHDSMIGTGLWLLNSAAFKTWLSGLHQTMFCPGMPGAGKTIMASIVIDHLLSTFPDTDVAVAYFYCAYKEQHEGKDLVAALLRQLVQQLPALPEAVNDLYMRHHQRRTLPTRHELSEVLRSVASGFSQVFLVIDALDECREENDTRAEFLHSIKEVKLFANTLVTSRPIPAIERVFEKEPKQEIRASDGDVRAYVEAKIETELNHVSAKPSLQTEIVDKVVAKAKGIAHYWGDHACGDREQSVAGLAVDFLEHKLRWTSAIQVLNLPFRSSVYTVRDWKNTTGLHIAASFGLIDTSRLLLDKGADVNAQGKYYGSALSTASFGGYEKTVQLLLDEGADVNGQGECYGGALHAASSEGYEKIVQLLLDEGADVNAQDKFYGNALYTASSGGYEKTVQLLLDKGADVNARGGEYGNALYVASSKGYEKIVLQLLDKGADDNAQGRDYGNALYIASSEGYETTVQLLLDKGADVNAQGGRYGNALRAASSMGHEKIVQLLLDKGAAW</sequence>
<dbReference type="EMBL" id="NAJN01000006">
    <property type="protein sequence ID" value="TKA82133.1"/>
    <property type="molecule type" value="Genomic_DNA"/>
</dbReference>
<dbReference type="Proteomes" id="UP000308768">
    <property type="component" value="Unassembled WGS sequence"/>
</dbReference>
<dbReference type="Gene3D" id="1.25.40.20">
    <property type="entry name" value="Ankyrin repeat-containing domain"/>
    <property type="match status" value="1"/>
</dbReference>
<keyword evidence="6" id="KW-1185">Reference proteome</keyword>
<dbReference type="Pfam" id="PF24883">
    <property type="entry name" value="NPHP3_N"/>
    <property type="match status" value="1"/>
</dbReference>
<dbReference type="PROSITE" id="PS50088">
    <property type="entry name" value="ANK_REPEAT"/>
    <property type="match status" value="6"/>
</dbReference>
<protein>
    <submittedName>
        <fullName evidence="5">Uncharacterized protein</fullName>
    </submittedName>
</protein>
<dbReference type="PANTHER" id="PTHR46082">
    <property type="entry name" value="ATP/GTP-BINDING PROTEIN-RELATED"/>
    <property type="match status" value="1"/>
</dbReference>
<comment type="caution">
    <text evidence="5">The sequence shown here is derived from an EMBL/GenBank/DDBJ whole genome shotgun (WGS) entry which is preliminary data.</text>
</comment>
<dbReference type="Gene3D" id="3.40.50.300">
    <property type="entry name" value="P-loop containing nucleotide triphosphate hydrolases"/>
    <property type="match status" value="1"/>
</dbReference>
<proteinExistence type="predicted"/>
<dbReference type="Pfam" id="PF12796">
    <property type="entry name" value="Ank_2"/>
    <property type="match status" value="3"/>
</dbReference>
<keyword evidence="2" id="KW-0040">ANK repeat</keyword>
<dbReference type="InterPro" id="IPR002110">
    <property type="entry name" value="Ankyrin_rpt"/>
</dbReference>
<dbReference type="InterPro" id="IPR056884">
    <property type="entry name" value="NPHP3-like_N"/>
</dbReference>
<accession>A0A4U0Y237</accession>
<keyword evidence="1" id="KW-0677">Repeat</keyword>
<dbReference type="GO" id="GO:0009116">
    <property type="term" value="P:nucleoside metabolic process"/>
    <property type="evidence" value="ECO:0007669"/>
    <property type="project" value="InterPro"/>
</dbReference>
<evidence type="ECO:0000313" key="6">
    <source>
        <dbReference type="Proteomes" id="UP000308768"/>
    </source>
</evidence>
<evidence type="ECO:0000259" key="4">
    <source>
        <dbReference type="Pfam" id="PF24883"/>
    </source>
</evidence>
<name>A0A4U0Y237_9PEZI</name>
<feature type="repeat" description="ANK" evidence="2">
    <location>
        <begin position="822"/>
        <end position="854"/>
    </location>
</feature>
<dbReference type="SMART" id="SM00248">
    <property type="entry name" value="ANK"/>
    <property type="match status" value="7"/>
</dbReference>
<evidence type="ECO:0000313" key="5">
    <source>
        <dbReference type="EMBL" id="TKA82133.1"/>
    </source>
</evidence>
<dbReference type="OrthoDB" id="1577640at2759"/>
<dbReference type="SUPFAM" id="SSF53167">
    <property type="entry name" value="Purine and uridine phosphorylases"/>
    <property type="match status" value="1"/>
</dbReference>
<dbReference type="InterPro" id="IPR027417">
    <property type="entry name" value="P-loop_NTPase"/>
</dbReference>
<feature type="repeat" description="ANK" evidence="2">
    <location>
        <begin position="789"/>
        <end position="821"/>
    </location>
</feature>
<feature type="domain" description="Nucleoside phosphorylase" evidence="3">
    <location>
        <begin position="17"/>
        <end position="315"/>
    </location>
</feature>
<dbReference type="SUPFAM" id="SSF52540">
    <property type="entry name" value="P-loop containing nucleoside triphosphate hydrolases"/>
    <property type="match status" value="1"/>
</dbReference>
<dbReference type="InterPro" id="IPR000845">
    <property type="entry name" value="Nucleoside_phosphorylase_d"/>
</dbReference>
<evidence type="ECO:0000259" key="3">
    <source>
        <dbReference type="Pfam" id="PF01048"/>
    </source>
</evidence>
<dbReference type="PANTHER" id="PTHR46082:SF11">
    <property type="entry name" value="AAA+ ATPASE DOMAIN-CONTAINING PROTEIN-RELATED"/>
    <property type="match status" value="1"/>
</dbReference>
<feature type="repeat" description="ANK" evidence="2">
    <location>
        <begin position="759"/>
        <end position="788"/>
    </location>
</feature>
<dbReference type="GO" id="GO:0003824">
    <property type="term" value="F:catalytic activity"/>
    <property type="evidence" value="ECO:0007669"/>
    <property type="project" value="InterPro"/>
</dbReference>
<dbReference type="InterPro" id="IPR053137">
    <property type="entry name" value="NLR-like"/>
</dbReference>
<evidence type="ECO:0000256" key="2">
    <source>
        <dbReference type="PROSITE-ProRule" id="PRU00023"/>
    </source>
</evidence>
<gene>
    <name evidence="5" type="ORF">B0A49_00190</name>
</gene>
<evidence type="ECO:0000256" key="1">
    <source>
        <dbReference type="ARBA" id="ARBA00022737"/>
    </source>
</evidence>
<feature type="repeat" description="ANK" evidence="2">
    <location>
        <begin position="657"/>
        <end position="689"/>
    </location>
</feature>
<reference evidence="5 6" key="1">
    <citation type="submission" date="2017-03" db="EMBL/GenBank/DDBJ databases">
        <title>Genomes of endolithic fungi from Antarctica.</title>
        <authorList>
            <person name="Coleine C."/>
            <person name="Masonjones S."/>
            <person name="Stajich J.E."/>
        </authorList>
    </citation>
    <scope>NUCLEOTIDE SEQUENCE [LARGE SCALE GENOMIC DNA]</scope>
    <source>
        <strain evidence="5 6">CCFEE 5187</strain>
    </source>
</reference>
<dbReference type="SUPFAM" id="SSF48403">
    <property type="entry name" value="Ankyrin repeat"/>
    <property type="match status" value="1"/>
</dbReference>
<dbReference type="Pfam" id="PF01048">
    <property type="entry name" value="PNP_UDP_1"/>
    <property type="match status" value="1"/>
</dbReference>
<dbReference type="InterPro" id="IPR035994">
    <property type="entry name" value="Nucleoside_phosphorylase_sf"/>
</dbReference>
<dbReference type="PROSITE" id="PS50297">
    <property type="entry name" value="ANK_REP_REGION"/>
    <property type="match status" value="4"/>
</dbReference>
<dbReference type="Gene3D" id="3.40.50.1580">
    <property type="entry name" value="Nucleoside phosphorylase domain"/>
    <property type="match status" value="1"/>
</dbReference>
<dbReference type="AlphaFoldDB" id="A0A4U0Y237"/>
<dbReference type="InterPro" id="IPR036770">
    <property type="entry name" value="Ankyrin_rpt-contain_sf"/>
</dbReference>
<organism evidence="5 6">
    <name type="scientific">Cryomyces minteri</name>
    <dbReference type="NCBI Taxonomy" id="331657"/>
    <lineage>
        <taxon>Eukaryota</taxon>
        <taxon>Fungi</taxon>
        <taxon>Dikarya</taxon>
        <taxon>Ascomycota</taxon>
        <taxon>Pezizomycotina</taxon>
        <taxon>Dothideomycetes</taxon>
        <taxon>Dothideomycetes incertae sedis</taxon>
        <taxon>Cryomyces</taxon>
    </lineage>
</organism>
<feature type="repeat" description="ANK" evidence="2">
    <location>
        <begin position="690"/>
        <end position="722"/>
    </location>
</feature>